<organism evidence="2 3">
    <name type="scientific">Caenorhabditis nigoni</name>
    <dbReference type="NCBI Taxonomy" id="1611254"/>
    <lineage>
        <taxon>Eukaryota</taxon>
        <taxon>Metazoa</taxon>
        <taxon>Ecdysozoa</taxon>
        <taxon>Nematoda</taxon>
        <taxon>Chromadorea</taxon>
        <taxon>Rhabditida</taxon>
        <taxon>Rhabditina</taxon>
        <taxon>Rhabditomorpha</taxon>
        <taxon>Rhabditoidea</taxon>
        <taxon>Rhabditidae</taxon>
        <taxon>Peloderinae</taxon>
        <taxon>Caenorhabditis</taxon>
    </lineage>
</organism>
<accession>A0A2G5VT34</accession>
<evidence type="ECO:0000313" key="2">
    <source>
        <dbReference type="EMBL" id="PIC54820.1"/>
    </source>
</evidence>
<gene>
    <name evidence="2" type="primary">Cnig_chr_I.g3914</name>
    <name evidence="2" type="ORF">B9Z55_003914</name>
</gene>
<comment type="caution">
    <text evidence="2">The sequence shown here is derived from an EMBL/GenBank/DDBJ whole genome shotgun (WGS) entry which is preliminary data.</text>
</comment>
<dbReference type="EMBL" id="PDUG01000001">
    <property type="protein sequence ID" value="PIC54820.1"/>
    <property type="molecule type" value="Genomic_DNA"/>
</dbReference>
<proteinExistence type="predicted"/>
<dbReference type="Gene3D" id="2.130.10.10">
    <property type="entry name" value="YVTN repeat-like/Quinoprotein amine dehydrogenase"/>
    <property type="match status" value="1"/>
</dbReference>
<protein>
    <submittedName>
        <fullName evidence="2">Uncharacterized protein</fullName>
    </submittedName>
</protein>
<dbReference type="InterPro" id="IPR036322">
    <property type="entry name" value="WD40_repeat_dom_sf"/>
</dbReference>
<dbReference type="OrthoDB" id="3535323at2759"/>
<dbReference type="SUPFAM" id="SSF50978">
    <property type="entry name" value="WD40 repeat-like"/>
    <property type="match status" value="1"/>
</dbReference>
<keyword evidence="1" id="KW-0175">Coiled coil</keyword>
<dbReference type="AlphaFoldDB" id="A0A2G5VT34"/>
<evidence type="ECO:0000313" key="3">
    <source>
        <dbReference type="Proteomes" id="UP000230233"/>
    </source>
</evidence>
<evidence type="ECO:0000256" key="1">
    <source>
        <dbReference type="SAM" id="Coils"/>
    </source>
</evidence>
<keyword evidence="3" id="KW-1185">Reference proteome</keyword>
<name>A0A2G5VT34_9PELO</name>
<reference evidence="3" key="1">
    <citation type="submission" date="2017-10" db="EMBL/GenBank/DDBJ databases">
        <title>Rapid genome shrinkage in a self-fertile nematode reveals novel sperm competition proteins.</title>
        <authorList>
            <person name="Yin D."/>
            <person name="Schwarz E.M."/>
            <person name="Thomas C.G."/>
            <person name="Felde R.L."/>
            <person name="Korf I.F."/>
            <person name="Cutter A.D."/>
            <person name="Schartner C.M."/>
            <person name="Ralston E.J."/>
            <person name="Meyer B.J."/>
            <person name="Haag E.S."/>
        </authorList>
    </citation>
    <scope>NUCLEOTIDE SEQUENCE [LARGE SCALE GENOMIC DNA]</scope>
    <source>
        <strain evidence="3">JU1422</strain>
    </source>
</reference>
<feature type="coiled-coil region" evidence="1">
    <location>
        <begin position="825"/>
        <end position="857"/>
    </location>
</feature>
<dbReference type="InterPro" id="IPR015943">
    <property type="entry name" value="WD40/YVTN_repeat-like_dom_sf"/>
</dbReference>
<sequence>MASRPRRSQTRQSLTPSPAVEIKPTRIEMAMEDHDLLVTEEDIVMEEERFGFSFQEEPLTAKECAEKMETFKTKEQFLESIHVGEAVRFLTKVLIGRNNEPMQCINCDRIYTSSSGYWIHFQKCNKKSDSEIASEVEKFRSAPILWLKVTARDQEKTLKHIVGTEYKCFVQGCTKSFKTSKALINHLDSCVREGYFQFKDRPDDFRALPSKAKNAFIRAAMDLKNGSLGCFLCGREYSFPHGLIYHIDRCGVEEALQPWKCYRCGFETKRGDSEAHRAECVQQVETKNFDTKMEAAVLSFLNDNGDQTVTDDTPEVIPISTKRRRTTGGPAPRVTARKDGTTLLRFRKSTVNRQFNGIVTQKDQNSYEETCQAVFETWKTDSDNVAFCNRLQHILISEWKTENLERTSQFYPIFSRQSVTIATEKAEGLQAKVPEGIRIDSRKSEMLDRATVAYCGAPINGIQVAPGKASDASGEASDDVICVTTFVNETNFESDSSVVQFWRHRLTEENKSELNLWFLLHIPNHGTILSMTWLQKHDTSEPGLIGFVAFSTTIGRLLIYRIDSSNVAFDKEVHNSLHTVPIVTAEPHLILKLPKADDTTLDESFLNATIKVEGEEVVLPMQIDESVVPLTSISWSAHGGGGVLAAITALGAIAIWNLDDESDNPRIHIDPSWNSPPTEISFLNFDHLVIGFKERIVRVVNIDTWDVKLEDSTMKTAGTRVHADSRILHSFLTWNSEYNSFPYSNAMSVSYINMDMDSMNLILIPTANTHQLMIWDVAMCAPLGTLVSCGVDGRLVASATGRLLKNMHHPFFANRNLLQLKRRRVLKMEMKMAKIEGESAEKEKEQLEESIVEHEDVCRKMWLDIGFDQVFEPTRVELSCRDQRIESLNCVDATTNATFPVSFTGGEAGLMFAVPSKLLVQQLDL</sequence>
<dbReference type="Proteomes" id="UP000230233">
    <property type="component" value="Chromosome I"/>
</dbReference>